<dbReference type="InterPro" id="IPR021334">
    <property type="entry name" value="DUF2947"/>
</dbReference>
<sequence length="154" mass="17884">MGKEIPGVFHDDPKMSSDDLALIEILSDVVSAKRWDKYVSEVNRHFMQMYDDEWPAKIVSGEKCWYHWVEDWNEDDFSEFTHRLESIGIPTDSALYIFWMKEVGVKTNWGVFIKNWSNFLYEDEGCILVLPMQKESLVLSNGAAWLGARGVPKT</sequence>
<evidence type="ECO:0000313" key="1">
    <source>
        <dbReference type="EMBL" id="GHA16451.1"/>
    </source>
</evidence>
<keyword evidence="2" id="KW-1185">Reference proteome</keyword>
<accession>A0A918S123</accession>
<dbReference type="EMBL" id="BMXA01000005">
    <property type="protein sequence ID" value="GHA16451.1"/>
    <property type="molecule type" value="Genomic_DNA"/>
</dbReference>
<organism evidence="1 2">
    <name type="scientific">Arenicella chitinivorans</name>
    <dbReference type="NCBI Taxonomy" id="1329800"/>
    <lineage>
        <taxon>Bacteria</taxon>
        <taxon>Pseudomonadati</taxon>
        <taxon>Pseudomonadota</taxon>
        <taxon>Gammaproteobacteria</taxon>
        <taxon>Arenicellales</taxon>
        <taxon>Arenicellaceae</taxon>
        <taxon>Arenicella</taxon>
    </lineage>
</organism>
<dbReference type="Pfam" id="PF11163">
    <property type="entry name" value="DUF2947"/>
    <property type="match status" value="1"/>
</dbReference>
<comment type="caution">
    <text evidence="1">The sequence shown here is derived from an EMBL/GenBank/DDBJ whole genome shotgun (WGS) entry which is preliminary data.</text>
</comment>
<evidence type="ECO:0008006" key="3">
    <source>
        <dbReference type="Google" id="ProtNLM"/>
    </source>
</evidence>
<reference evidence="1" key="2">
    <citation type="submission" date="2020-09" db="EMBL/GenBank/DDBJ databases">
        <authorList>
            <person name="Sun Q."/>
            <person name="Kim S."/>
        </authorList>
    </citation>
    <scope>NUCLEOTIDE SEQUENCE</scope>
    <source>
        <strain evidence="1">KCTC 12711</strain>
    </source>
</reference>
<name>A0A918S123_9GAMM</name>
<dbReference type="AlphaFoldDB" id="A0A918S123"/>
<proteinExistence type="predicted"/>
<dbReference type="RefSeq" id="WP_189402294.1">
    <property type="nucleotide sequence ID" value="NZ_BMXA01000005.1"/>
</dbReference>
<evidence type="ECO:0000313" key="2">
    <source>
        <dbReference type="Proteomes" id="UP000614811"/>
    </source>
</evidence>
<dbReference type="Proteomes" id="UP000614811">
    <property type="component" value="Unassembled WGS sequence"/>
</dbReference>
<protein>
    <recommendedName>
        <fullName evidence="3">DUF2947 family protein</fullName>
    </recommendedName>
</protein>
<reference evidence="1" key="1">
    <citation type="journal article" date="2014" name="Int. J. Syst. Evol. Microbiol.">
        <title>Complete genome sequence of Corynebacterium casei LMG S-19264T (=DSM 44701T), isolated from a smear-ripened cheese.</title>
        <authorList>
            <consortium name="US DOE Joint Genome Institute (JGI-PGF)"/>
            <person name="Walter F."/>
            <person name="Albersmeier A."/>
            <person name="Kalinowski J."/>
            <person name="Ruckert C."/>
        </authorList>
    </citation>
    <scope>NUCLEOTIDE SEQUENCE</scope>
    <source>
        <strain evidence="1">KCTC 12711</strain>
    </source>
</reference>
<gene>
    <name evidence="1" type="ORF">GCM10008090_27830</name>
</gene>